<comment type="caution">
    <text evidence="1">The sequence shown here is derived from an EMBL/GenBank/DDBJ whole genome shotgun (WGS) entry which is preliminary data.</text>
</comment>
<protein>
    <submittedName>
        <fullName evidence="1">Uncharacterized protein</fullName>
    </submittedName>
</protein>
<gene>
    <name evidence="1" type="ORF">OPT61_g2832</name>
</gene>
<accession>A0ACC2IK84</accession>
<name>A0ACC2IK84_9PLEO</name>
<evidence type="ECO:0000313" key="1">
    <source>
        <dbReference type="EMBL" id="KAJ8115547.1"/>
    </source>
</evidence>
<evidence type="ECO:0000313" key="2">
    <source>
        <dbReference type="Proteomes" id="UP001153331"/>
    </source>
</evidence>
<keyword evidence="2" id="KW-1185">Reference proteome</keyword>
<dbReference type="EMBL" id="JAPHNI010000134">
    <property type="protein sequence ID" value="KAJ8115547.1"/>
    <property type="molecule type" value="Genomic_DNA"/>
</dbReference>
<sequence length="152" mass="17035">MSFLEYYSAEGFGQVTRKKYGFSDACIVGDRIEVTGQVGINPATLQVPAELVEEINQAFNNLEQVINIALSHSSSGTNCNGGSSMSVWDYVVKITSYHVNLSQDRSRVRDIMVRLLKERFTVHQPLFTMLGVESLPLEDTNVEIEALVYIRQ</sequence>
<organism evidence="1 2">
    <name type="scientific">Boeremia exigua</name>
    <dbReference type="NCBI Taxonomy" id="749465"/>
    <lineage>
        <taxon>Eukaryota</taxon>
        <taxon>Fungi</taxon>
        <taxon>Dikarya</taxon>
        <taxon>Ascomycota</taxon>
        <taxon>Pezizomycotina</taxon>
        <taxon>Dothideomycetes</taxon>
        <taxon>Pleosporomycetidae</taxon>
        <taxon>Pleosporales</taxon>
        <taxon>Pleosporineae</taxon>
        <taxon>Didymellaceae</taxon>
        <taxon>Boeremia</taxon>
    </lineage>
</organism>
<proteinExistence type="predicted"/>
<dbReference type="Proteomes" id="UP001153331">
    <property type="component" value="Unassembled WGS sequence"/>
</dbReference>
<reference evidence="1" key="1">
    <citation type="submission" date="2022-11" db="EMBL/GenBank/DDBJ databases">
        <title>Genome Sequence of Boeremia exigua.</title>
        <authorList>
            <person name="Buettner E."/>
        </authorList>
    </citation>
    <scope>NUCLEOTIDE SEQUENCE</scope>
    <source>
        <strain evidence="1">CU02</strain>
    </source>
</reference>